<feature type="region of interest" description="Disordered" evidence="1">
    <location>
        <begin position="111"/>
        <end position="174"/>
    </location>
</feature>
<evidence type="ECO:0000313" key="4">
    <source>
        <dbReference type="Proteomes" id="UP000219422"/>
    </source>
</evidence>
<dbReference type="InterPro" id="IPR007948">
    <property type="entry name" value="DUF736"/>
</dbReference>
<reference evidence="3 4" key="1">
    <citation type="submission" date="2017-10" db="EMBL/GenBank/DDBJ databases">
        <title>Sphingobium yanoikuyae S72.</title>
        <authorList>
            <person name="Sanchez E."/>
            <person name="Bustos P."/>
            <person name="Mendoza P."/>
            <person name="Guo X."/>
            <person name="Mendoza A."/>
        </authorList>
    </citation>
    <scope>NUCLEOTIDE SEQUENCE [LARGE SCALE GENOMIC DNA]</scope>
    <source>
        <strain evidence="3 4">S72</strain>
    </source>
</reference>
<dbReference type="KEGG" id="sya:A6768_11720"/>
<feature type="transmembrane region" description="Helical" evidence="2">
    <location>
        <begin position="12"/>
        <end position="32"/>
    </location>
</feature>
<dbReference type="AlphaFoldDB" id="A0A291MZT8"/>
<sequence length="174" mass="17952">MNIGTIKQNDAGVFVGKISTLAISIVIALRAVQSTNPKAPKYEVLALSDARAWVQVGALFELAANATGEAFLNGKIEDPSLAAPLYVSAFRQEDGSYNVVWSRPNRRRDLPAGLAPKAEDGLPPLPGETEGASIAPTEGLGESTAGAGFGGEGQGSGRGKRRQGAEASEMADAS</sequence>
<proteinExistence type="predicted"/>
<evidence type="ECO:0000256" key="2">
    <source>
        <dbReference type="SAM" id="Phobius"/>
    </source>
</evidence>
<dbReference type="Proteomes" id="UP000219422">
    <property type="component" value="Chromosome"/>
</dbReference>
<keyword evidence="2" id="KW-0812">Transmembrane</keyword>
<evidence type="ECO:0008006" key="5">
    <source>
        <dbReference type="Google" id="ProtNLM"/>
    </source>
</evidence>
<dbReference type="GeneID" id="57777502"/>
<feature type="compositionally biased region" description="Gly residues" evidence="1">
    <location>
        <begin position="147"/>
        <end position="157"/>
    </location>
</feature>
<gene>
    <name evidence="3" type="ORF">A6768_11720</name>
</gene>
<dbReference type="EMBL" id="CP023741">
    <property type="protein sequence ID" value="ATI80596.1"/>
    <property type="molecule type" value="Genomic_DNA"/>
</dbReference>
<accession>A0A291MZT8</accession>
<name>A0A291MZT8_SPHYA</name>
<dbReference type="Pfam" id="PF05284">
    <property type="entry name" value="DUF736"/>
    <property type="match status" value="1"/>
</dbReference>
<keyword evidence="2" id="KW-0472">Membrane</keyword>
<keyword evidence="2" id="KW-1133">Transmembrane helix</keyword>
<dbReference type="RefSeq" id="WP_097383721.1">
    <property type="nucleotide sequence ID" value="NZ_CP023741.1"/>
</dbReference>
<evidence type="ECO:0000313" key="3">
    <source>
        <dbReference type="EMBL" id="ATI80596.1"/>
    </source>
</evidence>
<evidence type="ECO:0000256" key="1">
    <source>
        <dbReference type="SAM" id="MobiDB-lite"/>
    </source>
</evidence>
<protein>
    <recommendedName>
        <fullName evidence="5">DUF736 domain-containing protein</fullName>
    </recommendedName>
</protein>
<organism evidence="3 4">
    <name type="scientific">Sphingobium yanoikuyae</name>
    <name type="common">Sphingomonas yanoikuyae</name>
    <dbReference type="NCBI Taxonomy" id="13690"/>
    <lineage>
        <taxon>Bacteria</taxon>
        <taxon>Pseudomonadati</taxon>
        <taxon>Pseudomonadota</taxon>
        <taxon>Alphaproteobacteria</taxon>
        <taxon>Sphingomonadales</taxon>
        <taxon>Sphingomonadaceae</taxon>
        <taxon>Sphingobium</taxon>
    </lineage>
</organism>